<dbReference type="GO" id="GO:0000155">
    <property type="term" value="F:phosphorelay sensor kinase activity"/>
    <property type="evidence" value="ECO:0007669"/>
    <property type="project" value="InterPro"/>
</dbReference>
<dbReference type="Proteomes" id="UP000184440">
    <property type="component" value="Unassembled WGS sequence"/>
</dbReference>
<dbReference type="Pfam" id="PF08448">
    <property type="entry name" value="PAS_4"/>
    <property type="match status" value="1"/>
</dbReference>
<dbReference type="SMART" id="SM00065">
    <property type="entry name" value="GAF"/>
    <property type="match status" value="1"/>
</dbReference>
<feature type="domain" description="Histidine kinase" evidence="5">
    <location>
        <begin position="334"/>
        <end position="532"/>
    </location>
</feature>
<proteinExistence type="predicted"/>
<evidence type="ECO:0000313" key="7">
    <source>
        <dbReference type="EMBL" id="SHN47482.1"/>
    </source>
</evidence>
<keyword evidence="8" id="KW-1185">Reference proteome</keyword>
<dbReference type="InterPro" id="IPR000014">
    <property type="entry name" value="PAS"/>
</dbReference>
<dbReference type="PANTHER" id="PTHR45569:SF1">
    <property type="entry name" value="SENSOR PROTEIN KDPD"/>
    <property type="match status" value="1"/>
</dbReference>
<dbReference type="InterPro" id="IPR013656">
    <property type="entry name" value="PAS_4"/>
</dbReference>
<dbReference type="EMBL" id="FRCS01000024">
    <property type="protein sequence ID" value="SHN47482.1"/>
    <property type="molecule type" value="Genomic_DNA"/>
</dbReference>
<protein>
    <recommendedName>
        <fullName evidence="3">histidine kinase</fullName>
        <ecNumber evidence="3">2.7.13.3</ecNumber>
    </recommendedName>
</protein>
<accession>A0A1M7RN34</accession>
<dbReference type="STRING" id="134849.SAMN05443668_12440"/>
<dbReference type="Pfam" id="PF02518">
    <property type="entry name" value="HATPase_c"/>
    <property type="match status" value="1"/>
</dbReference>
<dbReference type="GO" id="GO:0005886">
    <property type="term" value="C:plasma membrane"/>
    <property type="evidence" value="ECO:0007669"/>
    <property type="project" value="UniProtKB-SubCell"/>
</dbReference>
<dbReference type="AlphaFoldDB" id="A0A1M7RN34"/>
<dbReference type="PROSITE" id="PS50113">
    <property type="entry name" value="PAC"/>
    <property type="match status" value="1"/>
</dbReference>
<dbReference type="EC" id="2.7.13.3" evidence="3"/>
<dbReference type="InterPro" id="IPR005467">
    <property type="entry name" value="His_kinase_dom"/>
</dbReference>
<dbReference type="SUPFAM" id="SSF55781">
    <property type="entry name" value="GAF domain-like"/>
    <property type="match status" value="1"/>
</dbReference>
<comment type="catalytic activity">
    <reaction evidence="1">
        <text>ATP + protein L-histidine = ADP + protein N-phospho-L-histidine.</text>
        <dbReference type="EC" id="2.7.13.3"/>
    </reaction>
</comment>
<dbReference type="RefSeq" id="WP_073265372.1">
    <property type="nucleotide sequence ID" value="NZ_FRCS01000024.1"/>
</dbReference>
<evidence type="ECO:0000256" key="3">
    <source>
        <dbReference type="ARBA" id="ARBA00012438"/>
    </source>
</evidence>
<dbReference type="InterPro" id="IPR036890">
    <property type="entry name" value="HATPase_C_sf"/>
</dbReference>
<dbReference type="OrthoDB" id="2360948at2"/>
<dbReference type="Gene3D" id="3.30.450.20">
    <property type="entry name" value="PAS domain"/>
    <property type="match status" value="1"/>
</dbReference>
<dbReference type="InterPro" id="IPR003594">
    <property type="entry name" value="HATPase_dom"/>
</dbReference>
<dbReference type="SUPFAM" id="SSF55785">
    <property type="entry name" value="PYP-like sensor domain (PAS domain)"/>
    <property type="match status" value="1"/>
</dbReference>
<evidence type="ECO:0000256" key="2">
    <source>
        <dbReference type="ARBA" id="ARBA00004236"/>
    </source>
</evidence>
<dbReference type="PROSITE" id="PS50109">
    <property type="entry name" value="HIS_KIN"/>
    <property type="match status" value="1"/>
</dbReference>
<evidence type="ECO:0000256" key="4">
    <source>
        <dbReference type="ARBA" id="ARBA00022777"/>
    </source>
</evidence>
<comment type="subcellular location">
    <subcellularLocation>
        <location evidence="2">Cell membrane</location>
    </subcellularLocation>
</comment>
<feature type="domain" description="PAC" evidence="6">
    <location>
        <begin position="101"/>
        <end position="153"/>
    </location>
</feature>
<dbReference type="InterPro" id="IPR052023">
    <property type="entry name" value="Histidine_kinase_KdpD"/>
</dbReference>
<sequence length="535" mass="56510">MATDPVRGECDVPGCTAADGFAPALFDSLQVGVAAFGEDGRLVLANRALRALYQLPADDAGPTDLAVVGRLVRDSLARPDGTVLTAAEHPVERALRGETVEGAEVRITVPEGPPRHAEVNARPIRDADDRCFGAVTAFRDTTGRQRADRFRTCELLVARALAEATTVAEVGQSLARAVAGALGWPHAQLWLVDEVADVLRLVGHWDAPGRTLETVTPLTISRGWGVGGTVWATGEPLWIPDILSDDQVPTSDFAKRARVGATLGVRAVVAVPVRDGRSVLGVLTCVADHREYDGERLVQDLGSIANQVGHFLARRRADDLALELSRVRHDVRALVGQQLRAPLASIVRNSEALAAEDGFRTAHAAVLRALGRDAAAVRALTEDLLDVAALEDGPGGLDLDGIDLVEVVSGAVGALRTQARASGTVLHVGLPEHLPVRGDARRLRSLVDAVIGDAVARSLGGEVYVRLRDEPGVAELTVIDPDVRPWTHHRTPEAPLGLSRSRAIVRAHGGSLAVAHGHHPGTTVTVRLPIGGPPG</sequence>
<keyword evidence="4" id="KW-0808">Transferase</keyword>
<evidence type="ECO:0000259" key="5">
    <source>
        <dbReference type="PROSITE" id="PS50109"/>
    </source>
</evidence>
<gene>
    <name evidence="7" type="ORF">SAMN05443668_12440</name>
</gene>
<evidence type="ECO:0000256" key="1">
    <source>
        <dbReference type="ARBA" id="ARBA00000085"/>
    </source>
</evidence>
<organism evidence="7 8">
    <name type="scientific">Cryptosporangium aurantiacum</name>
    <dbReference type="NCBI Taxonomy" id="134849"/>
    <lineage>
        <taxon>Bacteria</taxon>
        <taxon>Bacillati</taxon>
        <taxon>Actinomycetota</taxon>
        <taxon>Actinomycetes</taxon>
        <taxon>Cryptosporangiales</taxon>
        <taxon>Cryptosporangiaceae</taxon>
        <taxon>Cryptosporangium</taxon>
    </lineage>
</organism>
<dbReference type="NCBIfam" id="TIGR00229">
    <property type="entry name" value="sensory_box"/>
    <property type="match status" value="1"/>
</dbReference>
<dbReference type="SUPFAM" id="SSF47384">
    <property type="entry name" value="Homodimeric domain of signal transducing histidine kinase"/>
    <property type="match status" value="1"/>
</dbReference>
<dbReference type="InterPro" id="IPR035965">
    <property type="entry name" value="PAS-like_dom_sf"/>
</dbReference>
<reference evidence="7 8" key="1">
    <citation type="submission" date="2016-11" db="EMBL/GenBank/DDBJ databases">
        <authorList>
            <person name="Jaros S."/>
            <person name="Januszkiewicz K."/>
            <person name="Wedrychowicz H."/>
        </authorList>
    </citation>
    <scope>NUCLEOTIDE SEQUENCE [LARGE SCALE GENOMIC DNA]</scope>
    <source>
        <strain evidence="7 8">DSM 46144</strain>
    </source>
</reference>
<dbReference type="InterPro" id="IPR000700">
    <property type="entry name" value="PAS-assoc_C"/>
</dbReference>
<dbReference type="InterPro" id="IPR036097">
    <property type="entry name" value="HisK_dim/P_sf"/>
</dbReference>
<name>A0A1M7RN34_9ACTN</name>
<evidence type="ECO:0000259" key="6">
    <source>
        <dbReference type="PROSITE" id="PS50113"/>
    </source>
</evidence>
<dbReference type="Pfam" id="PF13185">
    <property type="entry name" value="GAF_2"/>
    <property type="match status" value="1"/>
</dbReference>
<keyword evidence="4" id="KW-0418">Kinase</keyword>
<dbReference type="SUPFAM" id="SSF55874">
    <property type="entry name" value="ATPase domain of HSP90 chaperone/DNA topoisomerase II/histidine kinase"/>
    <property type="match status" value="1"/>
</dbReference>
<dbReference type="PANTHER" id="PTHR45569">
    <property type="entry name" value="SENSOR PROTEIN KDPD"/>
    <property type="match status" value="1"/>
</dbReference>
<dbReference type="CDD" id="cd00130">
    <property type="entry name" value="PAS"/>
    <property type="match status" value="1"/>
</dbReference>
<dbReference type="Gene3D" id="3.30.565.10">
    <property type="entry name" value="Histidine kinase-like ATPase, C-terminal domain"/>
    <property type="match status" value="1"/>
</dbReference>
<dbReference type="Gene3D" id="3.30.450.40">
    <property type="match status" value="1"/>
</dbReference>
<evidence type="ECO:0000313" key="8">
    <source>
        <dbReference type="Proteomes" id="UP000184440"/>
    </source>
</evidence>
<dbReference type="InterPro" id="IPR029016">
    <property type="entry name" value="GAF-like_dom_sf"/>
</dbReference>
<dbReference type="InterPro" id="IPR003018">
    <property type="entry name" value="GAF"/>
</dbReference>